<proteinExistence type="predicted"/>
<protein>
    <submittedName>
        <fullName evidence="2">Uncharacterized protein</fullName>
    </submittedName>
</protein>
<keyword evidence="1" id="KW-1133">Transmembrane helix</keyword>
<dbReference type="AlphaFoldDB" id="A0A182M7Y6"/>
<dbReference type="Proteomes" id="UP000075883">
    <property type="component" value="Unassembled WGS sequence"/>
</dbReference>
<reference evidence="2" key="2">
    <citation type="submission" date="2020-05" db="UniProtKB">
        <authorList>
            <consortium name="EnsemblMetazoa"/>
        </authorList>
    </citation>
    <scope>IDENTIFICATION</scope>
    <source>
        <strain evidence="2">A-37</strain>
    </source>
</reference>
<keyword evidence="1" id="KW-0812">Transmembrane</keyword>
<evidence type="ECO:0000313" key="3">
    <source>
        <dbReference type="Proteomes" id="UP000075883"/>
    </source>
</evidence>
<name>A0A182M7Y6_9DIPT</name>
<dbReference type="EnsemblMetazoa" id="ACUA011701-RA">
    <property type="protein sequence ID" value="ACUA011701-PA"/>
    <property type="gene ID" value="ACUA011701"/>
</dbReference>
<organism evidence="2 3">
    <name type="scientific">Anopheles culicifacies</name>
    <dbReference type="NCBI Taxonomy" id="139723"/>
    <lineage>
        <taxon>Eukaryota</taxon>
        <taxon>Metazoa</taxon>
        <taxon>Ecdysozoa</taxon>
        <taxon>Arthropoda</taxon>
        <taxon>Hexapoda</taxon>
        <taxon>Insecta</taxon>
        <taxon>Pterygota</taxon>
        <taxon>Neoptera</taxon>
        <taxon>Endopterygota</taxon>
        <taxon>Diptera</taxon>
        <taxon>Nematocera</taxon>
        <taxon>Culicoidea</taxon>
        <taxon>Culicidae</taxon>
        <taxon>Anophelinae</taxon>
        <taxon>Anopheles</taxon>
        <taxon>culicifacies species complex</taxon>
    </lineage>
</organism>
<feature type="transmembrane region" description="Helical" evidence="1">
    <location>
        <begin position="140"/>
        <end position="164"/>
    </location>
</feature>
<dbReference type="EMBL" id="AXCM01007995">
    <property type="status" value="NOT_ANNOTATED_CDS"/>
    <property type="molecule type" value="Genomic_DNA"/>
</dbReference>
<feature type="transmembrane region" description="Helical" evidence="1">
    <location>
        <begin position="100"/>
        <end position="120"/>
    </location>
</feature>
<reference evidence="3" key="1">
    <citation type="submission" date="2013-09" db="EMBL/GenBank/DDBJ databases">
        <title>The Genome Sequence of Anopheles culicifacies species A.</title>
        <authorList>
            <consortium name="The Broad Institute Genomics Platform"/>
            <person name="Neafsey D.E."/>
            <person name="Besansky N."/>
            <person name="Howell P."/>
            <person name="Walton C."/>
            <person name="Young S.K."/>
            <person name="Zeng Q."/>
            <person name="Gargeya S."/>
            <person name="Fitzgerald M."/>
            <person name="Haas B."/>
            <person name="Abouelleil A."/>
            <person name="Allen A.W."/>
            <person name="Alvarado L."/>
            <person name="Arachchi H.M."/>
            <person name="Berlin A.M."/>
            <person name="Chapman S.B."/>
            <person name="Gainer-Dewar J."/>
            <person name="Goldberg J."/>
            <person name="Griggs A."/>
            <person name="Gujja S."/>
            <person name="Hansen M."/>
            <person name="Howarth C."/>
            <person name="Imamovic A."/>
            <person name="Ireland A."/>
            <person name="Larimer J."/>
            <person name="McCowan C."/>
            <person name="Murphy C."/>
            <person name="Pearson M."/>
            <person name="Poon T.W."/>
            <person name="Priest M."/>
            <person name="Roberts A."/>
            <person name="Saif S."/>
            <person name="Shea T."/>
            <person name="Sisk P."/>
            <person name="Sykes S."/>
            <person name="Wortman J."/>
            <person name="Nusbaum C."/>
            <person name="Birren B."/>
        </authorList>
    </citation>
    <scope>NUCLEOTIDE SEQUENCE [LARGE SCALE GENOMIC DNA]</scope>
    <source>
        <strain evidence="3">A-37</strain>
    </source>
</reference>
<feature type="transmembrane region" description="Helical" evidence="1">
    <location>
        <begin position="69"/>
        <end position="88"/>
    </location>
</feature>
<dbReference type="EMBL" id="AXCM01007994">
    <property type="status" value="NOT_ANNOTATED_CDS"/>
    <property type="molecule type" value="Genomic_DNA"/>
</dbReference>
<dbReference type="VEuPathDB" id="VectorBase:ACUA011701"/>
<keyword evidence="1" id="KW-0472">Membrane</keyword>
<evidence type="ECO:0000313" key="2">
    <source>
        <dbReference type="EnsemblMetazoa" id="ACUA011701-PA"/>
    </source>
</evidence>
<feature type="transmembrane region" description="Helical" evidence="1">
    <location>
        <begin position="39"/>
        <end position="57"/>
    </location>
</feature>
<evidence type="ECO:0000256" key="1">
    <source>
        <dbReference type="SAM" id="Phobius"/>
    </source>
</evidence>
<keyword evidence="3" id="KW-1185">Reference proteome</keyword>
<sequence length="180" mass="18714">MKCPFAKAEYLLRSCYHIESTLSLSRAGGLGRQAPSFGTARMCLVGLLVRLIVLHLMRTYSTRTSASATSSKSLCSSAAIIVVIMMVIARTSGTATTTLVMLRVIVIVLLGGGISQPTATGGRMEGRSNGVAVAATTGRLTVIFGVACISVSTCTVLLIVARILKMKEGGIKHSGSAAHV</sequence>
<accession>A0A182M7Y6</accession>